<gene>
    <name evidence="4" type="ORF">LNTAR_09771</name>
</gene>
<evidence type="ECO:0000259" key="3">
    <source>
        <dbReference type="Pfam" id="PF00884"/>
    </source>
</evidence>
<dbReference type="EMBL" id="ABCK01000030">
    <property type="protein sequence ID" value="EDM25412.1"/>
    <property type="molecule type" value="Genomic_DNA"/>
</dbReference>
<dbReference type="Pfam" id="PF00884">
    <property type="entry name" value="Sulfatase"/>
    <property type="match status" value="1"/>
</dbReference>
<feature type="signal peptide" evidence="2">
    <location>
        <begin position="1"/>
        <end position="18"/>
    </location>
</feature>
<comment type="similarity">
    <text evidence="1">Belongs to the sulfatase family.</text>
</comment>
<dbReference type="GO" id="GO:0004065">
    <property type="term" value="F:arylsulfatase activity"/>
    <property type="evidence" value="ECO:0007669"/>
    <property type="project" value="TreeGrafter"/>
</dbReference>
<organism evidence="4 5">
    <name type="scientific">Lentisphaera araneosa HTCC2155</name>
    <dbReference type="NCBI Taxonomy" id="313628"/>
    <lineage>
        <taxon>Bacteria</taxon>
        <taxon>Pseudomonadati</taxon>
        <taxon>Lentisphaerota</taxon>
        <taxon>Lentisphaeria</taxon>
        <taxon>Lentisphaerales</taxon>
        <taxon>Lentisphaeraceae</taxon>
        <taxon>Lentisphaera</taxon>
    </lineage>
</organism>
<dbReference type="Gene3D" id="3.40.720.10">
    <property type="entry name" value="Alkaline Phosphatase, subunit A"/>
    <property type="match status" value="1"/>
</dbReference>
<dbReference type="AlphaFoldDB" id="A6DSG7"/>
<feature type="domain" description="Sulfatase N-terminal" evidence="3">
    <location>
        <begin position="21"/>
        <end position="357"/>
    </location>
</feature>
<dbReference type="InterPro" id="IPR000917">
    <property type="entry name" value="Sulfatase_N"/>
</dbReference>
<dbReference type="Proteomes" id="UP000004947">
    <property type="component" value="Unassembled WGS sequence"/>
</dbReference>
<comment type="caution">
    <text evidence="4">The sequence shown here is derived from an EMBL/GenBank/DDBJ whole genome shotgun (WGS) entry which is preliminary data.</text>
</comment>
<evidence type="ECO:0000313" key="5">
    <source>
        <dbReference type="Proteomes" id="UP000004947"/>
    </source>
</evidence>
<name>A6DSG7_9BACT</name>
<keyword evidence="2" id="KW-0732">Signal</keyword>
<keyword evidence="5" id="KW-1185">Reference proteome</keyword>
<evidence type="ECO:0000313" key="4">
    <source>
        <dbReference type="EMBL" id="EDM25412.1"/>
    </source>
</evidence>
<sequence>MKFCLLLLSAFLTSSLWAEKPNIVVFLADDTDKSQVSLYGAKILTPNLDRLAKEGMVFNQAYVSSTVCVPSRYTFVTGRHPGRSKYPSYIEEFPENKQGSPEFNVGLELDGMNVGKVLADNGYVTGWTGKYHIGGVDFKTKLGEAKGLDPTLKESDEIMMALEEATRKHVTEKLGWSWAKHMYEGNMVRGYSEHNLEWTVEAALDFLEENKDKPFYLHVTTTLLHGPDQSWESSFKHPNITGEGRISRKLDAEMPPRETIAKRLKEAGYDHALGLTWMDDGIGAILNKLDELGIADNTIFIFVPDHGSTKKASMFSKDGSNVPMVVRYPNGIKAGTVSDSLVQNIDFVPTFFDYAGVTPPEAYEMDGVSMRPVFEDPEKQIHESLFFQLGSARGVLKDGFKYIANRFSEDRIKKIKSVSNKEGLGAKMTYTDGHIGVGTRGMRFNPEYLEYDQLYNLSDDALEKKNLSKNPEYAQKLKEMKAELLTHLKPFDRPFGEFIEGPGAVAPGQIDEEIATLKAHILAGGYVGKPKSTPKNKGKKKKK</sequence>
<dbReference type="eggNOG" id="COG3119">
    <property type="taxonomic scope" value="Bacteria"/>
</dbReference>
<dbReference type="PANTHER" id="PTHR42693:SF33">
    <property type="entry name" value="ARYLSULFATASE"/>
    <property type="match status" value="1"/>
</dbReference>
<dbReference type="RefSeq" id="WP_007280776.1">
    <property type="nucleotide sequence ID" value="NZ_ABCK01000030.1"/>
</dbReference>
<dbReference type="STRING" id="313628.LNTAR_09771"/>
<accession>A6DSG7</accession>
<evidence type="ECO:0000256" key="2">
    <source>
        <dbReference type="SAM" id="SignalP"/>
    </source>
</evidence>
<reference evidence="4 5" key="1">
    <citation type="journal article" date="2010" name="J. Bacteriol.">
        <title>Genome sequence of Lentisphaera araneosa HTCC2155T, the type species of the order Lentisphaerales in the phylum Lentisphaerae.</title>
        <authorList>
            <person name="Thrash J.C."/>
            <person name="Cho J.C."/>
            <person name="Vergin K.L."/>
            <person name="Morris R.M."/>
            <person name="Giovannoni S.J."/>
        </authorList>
    </citation>
    <scope>NUCLEOTIDE SEQUENCE [LARGE SCALE GENOMIC DNA]</scope>
    <source>
        <strain evidence="4 5">HTCC2155</strain>
    </source>
</reference>
<evidence type="ECO:0000256" key="1">
    <source>
        <dbReference type="ARBA" id="ARBA00008779"/>
    </source>
</evidence>
<dbReference type="PANTHER" id="PTHR42693">
    <property type="entry name" value="ARYLSULFATASE FAMILY MEMBER"/>
    <property type="match status" value="1"/>
</dbReference>
<dbReference type="InterPro" id="IPR017850">
    <property type="entry name" value="Alkaline_phosphatase_core_sf"/>
</dbReference>
<proteinExistence type="inferred from homology"/>
<feature type="chain" id="PRO_5002692515" evidence="2">
    <location>
        <begin position="19"/>
        <end position="543"/>
    </location>
</feature>
<dbReference type="InterPro" id="IPR050738">
    <property type="entry name" value="Sulfatase"/>
</dbReference>
<dbReference type="OrthoDB" id="9762941at2"/>
<protein>
    <submittedName>
        <fullName evidence="4">Sulfatase</fullName>
    </submittedName>
</protein>
<dbReference type="SUPFAM" id="SSF53649">
    <property type="entry name" value="Alkaline phosphatase-like"/>
    <property type="match status" value="1"/>
</dbReference>